<accession>A0A840HYF0</accession>
<organism evidence="1 2">
    <name type="scientific">Rhizorhapis suberifaciens</name>
    <name type="common">corky root of lettuce</name>
    <dbReference type="NCBI Taxonomy" id="13656"/>
    <lineage>
        <taxon>Bacteria</taxon>
        <taxon>Pseudomonadati</taxon>
        <taxon>Pseudomonadota</taxon>
        <taxon>Alphaproteobacteria</taxon>
        <taxon>Sphingomonadales</taxon>
        <taxon>Sphingomonadaceae</taxon>
        <taxon>Rhizorhapis</taxon>
    </lineage>
</organism>
<sequence length="288" mass="33380">MQLALVGSERLEAFPGGRGQCPTCSAVMVAKCGPRILHHWAHAGRRDCDPWWENETEWHREWKNLFPEDCREISHTAPDGEIHRADIMTPTGIYIEVQHSAMSDAERISREAFYKNLVWVIDGRGFRDNFDIYHRLPDPRSEIARDIVWSKATRPMQGAAGGLFFRLAEMQRDYPERTITKATLSFGRIYSLRDIQADVEDSYCGHHQYDWVRPRRTWLDATCPVFIDFGGEFLLKLEIYDESNLPCVRYVPKTTFLYEVMVETDARAITSHVFRRTTADAGRYERGG</sequence>
<dbReference type="Proteomes" id="UP000575068">
    <property type="component" value="Unassembled WGS sequence"/>
</dbReference>
<dbReference type="AlphaFoldDB" id="A0A840HYF0"/>
<dbReference type="RefSeq" id="WP_184476831.1">
    <property type="nucleotide sequence ID" value="NZ_JACHOV010000012.1"/>
</dbReference>
<evidence type="ECO:0008006" key="3">
    <source>
        <dbReference type="Google" id="ProtNLM"/>
    </source>
</evidence>
<evidence type="ECO:0000313" key="1">
    <source>
        <dbReference type="EMBL" id="MBB4642590.1"/>
    </source>
</evidence>
<proteinExistence type="predicted"/>
<evidence type="ECO:0000313" key="2">
    <source>
        <dbReference type="Proteomes" id="UP000575068"/>
    </source>
</evidence>
<dbReference type="EMBL" id="JACHOV010000012">
    <property type="protein sequence ID" value="MBB4642590.1"/>
    <property type="molecule type" value="Genomic_DNA"/>
</dbReference>
<protein>
    <recommendedName>
        <fullName evidence="3">CoiA-like domain protein</fullName>
    </recommendedName>
</protein>
<keyword evidence="2" id="KW-1185">Reference proteome</keyword>
<reference evidence="1 2" key="1">
    <citation type="submission" date="2020-08" db="EMBL/GenBank/DDBJ databases">
        <title>Genomic Encyclopedia of Type Strains, Phase IV (KMG-IV): sequencing the most valuable type-strain genomes for metagenomic binning, comparative biology and taxonomic classification.</title>
        <authorList>
            <person name="Goeker M."/>
        </authorList>
    </citation>
    <scope>NUCLEOTIDE SEQUENCE [LARGE SCALE GENOMIC DNA]</scope>
    <source>
        <strain evidence="1 2">DSM 7465</strain>
    </source>
</reference>
<name>A0A840HYF0_9SPHN</name>
<comment type="caution">
    <text evidence="1">The sequence shown here is derived from an EMBL/GenBank/DDBJ whole genome shotgun (WGS) entry which is preliminary data.</text>
</comment>
<gene>
    <name evidence="1" type="ORF">HNQ99_002926</name>
</gene>